<dbReference type="GO" id="GO:0016616">
    <property type="term" value="F:oxidoreductase activity, acting on the CH-OH group of donors, NAD or NADP as acceptor"/>
    <property type="evidence" value="ECO:0007669"/>
    <property type="project" value="UniProtKB-ARBA"/>
</dbReference>
<dbReference type="PANTHER" id="PTHR43350">
    <property type="entry name" value="NAD-DEPENDENT ALCOHOL DEHYDROGENASE"/>
    <property type="match status" value="1"/>
</dbReference>
<evidence type="ECO:0000256" key="5">
    <source>
        <dbReference type="ARBA" id="ARBA00023002"/>
    </source>
</evidence>
<evidence type="ECO:0000256" key="3">
    <source>
        <dbReference type="ARBA" id="ARBA00022723"/>
    </source>
</evidence>
<dbReference type="InterPro" id="IPR036291">
    <property type="entry name" value="NAD(P)-bd_dom_sf"/>
</dbReference>
<feature type="domain" description="Enoyl reductase (ER)" evidence="7">
    <location>
        <begin position="8"/>
        <end position="363"/>
    </location>
</feature>
<dbReference type="CDD" id="cd08278">
    <property type="entry name" value="benzyl_alcohol_DH"/>
    <property type="match status" value="1"/>
</dbReference>
<dbReference type="Gene3D" id="3.40.50.720">
    <property type="entry name" value="NAD(P)-binding Rossmann-like Domain"/>
    <property type="match status" value="1"/>
</dbReference>
<keyword evidence="3 6" id="KW-0479">Metal-binding</keyword>
<evidence type="ECO:0000256" key="2">
    <source>
        <dbReference type="ARBA" id="ARBA00008072"/>
    </source>
</evidence>
<dbReference type="SUPFAM" id="SSF51735">
    <property type="entry name" value="NAD(P)-binding Rossmann-fold domains"/>
    <property type="match status" value="1"/>
</dbReference>
<dbReference type="Pfam" id="PF00107">
    <property type="entry name" value="ADH_zinc_N"/>
    <property type="match status" value="1"/>
</dbReference>
<protein>
    <submittedName>
        <fullName evidence="8">NAD(P)-dependent alcohol dehydrogenase</fullName>
    </submittedName>
</protein>
<dbReference type="Pfam" id="PF08240">
    <property type="entry name" value="ADH_N"/>
    <property type="match status" value="1"/>
</dbReference>
<dbReference type="AlphaFoldDB" id="A0A9X2HT40"/>
<gene>
    <name evidence="8" type="ORF">M9978_21575</name>
</gene>
<dbReference type="SUPFAM" id="SSF50129">
    <property type="entry name" value="GroES-like"/>
    <property type="match status" value="1"/>
</dbReference>
<evidence type="ECO:0000256" key="4">
    <source>
        <dbReference type="ARBA" id="ARBA00022833"/>
    </source>
</evidence>
<evidence type="ECO:0000313" key="8">
    <source>
        <dbReference type="EMBL" id="MCP3733008.1"/>
    </source>
</evidence>
<dbReference type="EMBL" id="JAMLDX010000028">
    <property type="protein sequence ID" value="MCP3733008.1"/>
    <property type="molecule type" value="Genomic_DNA"/>
</dbReference>
<evidence type="ECO:0000256" key="1">
    <source>
        <dbReference type="ARBA" id="ARBA00001947"/>
    </source>
</evidence>
<dbReference type="InterPro" id="IPR013149">
    <property type="entry name" value="ADH-like_C"/>
</dbReference>
<dbReference type="RefSeq" id="WP_254297037.1">
    <property type="nucleotide sequence ID" value="NZ_JAMLDX010000028.1"/>
</dbReference>
<keyword evidence="9" id="KW-1185">Reference proteome</keyword>
<keyword evidence="4 6" id="KW-0862">Zinc</keyword>
<dbReference type="InterPro" id="IPR020843">
    <property type="entry name" value="ER"/>
</dbReference>
<dbReference type="SMART" id="SM00829">
    <property type="entry name" value="PKS_ER"/>
    <property type="match status" value="1"/>
</dbReference>
<dbReference type="GO" id="GO:0008270">
    <property type="term" value="F:zinc ion binding"/>
    <property type="evidence" value="ECO:0007669"/>
    <property type="project" value="InterPro"/>
</dbReference>
<comment type="cofactor">
    <cofactor evidence="1 6">
        <name>Zn(2+)</name>
        <dbReference type="ChEBI" id="CHEBI:29105"/>
    </cofactor>
</comment>
<comment type="caution">
    <text evidence="8">The sequence shown here is derived from an EMBL/GenBank/DDBJ whole genome shotgun (WGS) entry which is preliminary data.</text>
</comment>
<evidence type="ECO:0000256" key="6">
    <source>
        <dbReference type="RuleBase" id="RU361277"/>
    </source>
</evidence>
<dbReference type="PROSITE" id="PS00059">
    <property type="entry name" value="ADH_ZINC"/>
    <property type="match status" value="1"/>
</dbReference>
<evidence type="ECO:0000313" key="9">
    <source>
        <dbReference type="Proteomes" id="UP001139451"/>
    </source>
</evidence>
<dbReference type="InterPro" id="IPR013154">
    <property type="entry name" value="ADH-like_N"/>
</dbReference>
<dbReference type="PANTHER" id="PTHR43350:SF21">
    <property type="entry name" value="S-NITROSOMYCOTHIOL REDUCTASE MSCR"/>
    <property type="match status" value="1"/>
</dbReference>
<dbReference type="Proteomes" id="UP001139451">
    <property type="component" value="Unassembled WGS sequence"/>
</dbReference>
<evidence type="ECO:0000259" key="7">
    <source>
        <dbReference type="SMART" id="SM00829"/>
    </source>
</evidence>
<proteinExistence type="inferred from homology"/>
<sequence>MTITAAIARTPNADFEVAQVELDQPRADEILVRIHGVGLCHTDIAIRDRRIPLGMPAVLGHEGSGIVEAVGADVTKVKPGDHVVLSFNSCGTCVMCAQHKPVYCRNFGTLNFSGTRADGSHTLHCNGEPLHSFYSQSSFAEYSLAYEGNVVKIPDDVPVELMGPVACGIQTGAGAVMRSLACRPGSSIVILGGGSVGMSAAMAAAVQGCTTIVVSEPVAERRALALELGATHVIDPLNEPLTEALRAIIPLGIDYALDTTARQDVILAALDALAPQGTLGLIGVPASMDAAIPFTLTQLMGSGLSIRGIHTGDSDPDTFIPQLIELYRQGRFPLDKLMKTYRLEDINQAVHDQHDGKVIKAVLVTGAVRTDNG</sequence>
<dbReference type="InterPro" id="IPR002328">
    <property type="entry name" value="ADH_Zn_CS"/>
</dbReference>
<comment type="similarity">
    <text evidence="2 6">Belongs to the zinc-containing alcohol dehydrogenase family.</text>
</comment>
<accession>A0A9X2HT40</accession>
<keyword evidence="5" id="KW-0560">Oxidoreductase</keyword>
<dbReference type="Gene3D" id="3.90.180.10">
    <property type="entry name" value="Medium-chain alcohol dehydrogenases, catalytic domain"/>
    <property type="match status" value="1"/>
</dbReference>
<dbReference type="InterPro" id="IPR011032">
    <property type="entry name" value="GroES-like_sf"/>
</dbReference>
<organism evidence="8 9">
    <name type="scientific">Sphingomonas tagetis</name>
    <dbReference type="NCBI Taxonomy" id="2949092"/>
    <lineage>
        <taxon>Bacteria</taxon>
        <taxon>Pseudomonadati</taxon>
        <taxon>Pseudomonadota</taxon>
        <taxon>Alphaproteobacteria</taxon>
        <taxon>Sphingomonadales</taxon>
        <taxon>Sphingomonadaceae</taxon>
        <taxon>Sphingomonas</taxon>
    </lineage>
</organism>
<name>A0A9X2HT40_9SPHN</name>
<reference evidence="8" key="1">
    <citation type="submission" date="2022-05" db="EMBL/GenBank/DDBJ databases">
        <title>Sphingomonas sp. strain MG17 Genome sequencing and assembly.</title>
        <authorList>
            <person name="Kim I."/>
        </authorList>
    </citation>
    <scope>NUCLEOTIDE SEQUENCE</scope>
    <source>
        <strain evidence="8">MG17</strain>
    </source>
</reference>